<gene>
    <name evidence="2" type="ORF">D9K79_05945</name>
</gene>
<dbReference type="InterPro" id="IPR047583">
    <property type="entry name" value="Cas5fv"/>
</dbReference>
<dbReference type="InterPro" id="IPR045374">
    <property type="entry name" value="Cas5fv_helical"/>
</dbReference>
<accession>A0ABX9U8S1</accession>
<evidence type="ECO:0000313" key="2">
    <source>
        <dbReference type="EMBL" id="RLL47513.1"/>
    </source>
</evidence>
<dbReference type="Pfam" id="PF20158">
    <property type="entry name" value="Cas5fv_helical"/>
    <property type="match status" value="1"/>
</dbReference>
<name>A0ABX9U8S1_9GAMM</name>
<evidence type="ECO:0000259" key="1">
    <source>
        <dbReference type="Pfam" id="PF20158"/>
    </source>
</evidence>
<feature type="domain" description="Cas5fv helical" evidence="1">
    <location>
        <begin position="110"/>
        <end position="272"/>
    </location>
</feature>
<evidence type="ECO:0000313" key="3">
    <source>
        <dbReference type="Proteomes" id="UP000273105"/>
    </source>
</evidence>
<dbReference type="Proteomes" id="UP000273105">
    <property type="component" value="Unassembled WGS sequence"/>
</dbReference>
<keyword evidence="3" id="KW-1185">Reference proteome</keyword>
<protein>
    <recommendedName>
        <fullName evidence="1">Cas5fv helical domain-containing protein</fullName>
    </recommendedName>
</protein>
<comment type="caution">
    <text evidence="2">The sequence shown here is derived from an EMBL/GenBank/DDBJ whole genome shotgun (WGS) entry which is preliminary data.</text>
</comment>
<dbReference type="EMBL" id="RCHE01000010">
    <property type="protein sequence ID" value="RLL47513.1"/>
    <property type="molecule type" value="Genomic_DNA"/>
</dbReference>
<dbReference type="RefSeq" id="WP_121531611.1">
    <property type="nucleotide sequence ID" value="NZ_RCHE01000010.1"/>
</dbReference>
<proteinExistence type="predicted"/>
<reference evidence="2 3" key="1">
    <citation type="submission" date="2018-09" db="EMBL/GenBank/DDBJ databases">
        <title>The draft genome of Acinetobacter sp. strains.</title>
        <authorList>
            <person name="Qin J."/>
            <person name="Feng Y."/>
            <person name="Zong Z."/>
        </authorList>
    </citation>
    <scope>NUCLEOTIDE SEQUENCE [LARGE SCALE GENOMIC DNA]</scope>
    <source>
        <strain evidence="2 3">WCHAc060001</strain>
    </source>
</reference>
<organism evidence="2 3">
    <name type="scientific">Acinetobacter cumulans</name>
    <dbReference type="NCBI Taxonomy" id="2136182"/>
    <lineage>
        <taxon>Bacteria</taxon>
        <taxon>Pseudomonadati</taxon>
        <taxon>Pseudomonadota</taxon>
        <taxon>Gammaproteobacteria</taxon>
        <taxon>Moraxellales</taxon>
        <taxon>Moraxellaceae</taxon>
        <taxon>Acinetobacter</taxon>
    </lineage>
</organism>
<dbReference type="CDD" id="cd21143">
    <property type="entry name" value="Cas5fv"/>
    <property type="match status" value="1"/>
</dbReference>
<sequence length="343" mass="38955">MQIIIEYESSWRNSFLDGSNNEPVPKGGRNFVASMTALKQDGNYKKRSVTKDTVMGILNRLIGDQQKLYRARLAPNYYFSEIEAIIQDTDIIDEPIISNEMAYIRNVSGSTDQNSFTGMIKDNHPTFKSDYSDEFWGILWLDKSELIEFILNDSYVVTSVTQAQLSSLTIAGKANELDKLKNIAQDEGILKAIEKLNTFFPNEAYIEKNESIKLVRLYAGAIYLQFERLKSKFNMETACNTRGENIFIYGFSKRGFNGSRDFMKNFITGKEKIIWGNPYLMTERKKGEGEVVSILAKASGKLTINLNISKEQARDLEEKIENAGVSSFYLGKKGLAYVTDIRV</sequence>